<dbReference type="PANTHER" id="PTHR10039">
    <property type="entry name" value="AMELOGENIN"/>
    <property type="match status" value="1"/>
</dbReference>
<dbReference type="OrthoDB" id="4760524at2759"/>
<sequence length="952" mass="106950">MATQTSHFQNAHHLNINQLNISTSSGTWKSAIDHLSDNCAFGALYNSRERSDAPKCHPETRVAVQSQILSWITHGDRDAQPKRILWLSGPAGAGKTAIAGSVAKTCGQDNQLAATFFFSSFSESVNRRSKRCVIATLAYQLIQCEGLQSIRDIVLSSIQQDPGIFEKSLEHQLKELILKPLRQLERTPDSTGLPLVIILDGLDEVEGRPRSIFGRRWRDDKESDQVEILQVLLTAIEDPAFPFRIFISSRPEHAIQEFLDQAQSHTLSLFLDERYNADADIELFLRSKFAELRREFEMSPVWPSDDIIRTIIQKASGQFIFAATVIRYITNGFSPPDILLKQILDLSPKTVLDNPLGLLDAVYTHVLMSSPNPRLAAMWILTIIHTQLSSLPASFCKQFLESSEGEGKHLLRNLASLLSIPPIHDRLSRYKIYHKSLIDFLGDPSRCSPALYVPESGVGGYRHFYLQRYVAILRGKGPSRSMIDNSDLVDFLHRFCCLSPNPNGFGSYPYSVDGVRFEDIPDNELAACDLDWWFRQWVQSYNSSCSNASCIPELCSLVFWSIHKPCPWYRCRPRCKLWRQQITRSSKSYGWKVPVGLFKRINPISTGRYGFGGDIFRVSFDEIDKNRGRILPPGRRTWNAGDPQQCICAQDPPPSSRSPSPQTRTPSPPSTIDTIWPPVVPIARYHSGRSSTRSRSRSSSLIRRRRRSSISSRRSGTTRLPPYPLPAQSPSRRSTRSLSPSWPLIGVVAPSIAYSRSSDRTRHRTRHRSRSPTPSTPHRRGRSPVSRRSSMSEHYMAPVVVLPPRSRSRSRSSSCFRTESYHQRDMSPRNVPTPRRSSPPFSSPPPSISIYPSYPQAIPAQATRSGSSTGSRHQSHSATPSNARLKDLPPIPRSSSPSSSYRSHRTPRSSAQSSANRSERPRMPPTTLAVQGRSSRTPSDNPSPSPWLTSLG</sequence>
<reference evidence="4 5" key="1">
    <citation type="journal article" date="2019" name="Nat. Ecol. Evol.">
        <title>Megaphylogeny resolves global patterns of mushroom evolution.</title>
        <authorList>
            <person name="Varga T."/>
            <person name="Krizsan K."/>
            <person name="Foldi C."/>
            <person name="Dima B."/>
            <person name="Sanchez-Garcia M."/>
            <person name="Sanchez-Ramirez S."/>
            <person name="Szollosi G.J."/>
            <person name="Szarkandi J.G."/>
            <person name="Papp V."/>
            <person name="Albert L."/>
            <person name="Andreopoulos W."/>
            <person name="Angelini C."/>
            <person name="Antonin V."/>
            <person name="Barry K.W."/>
            <person name="Bougher N.L."/>
            <person name="Buchanan P."/>
            <person name="Buyck B."/>
            <person name="Bense V."/>
            <person name="Catcheside P."/>
            <person name="Chovatia M."/>
            <person name="Cooper J."/>
            <person name="Damon W."/>
            <person name="Desjardin D."/>
            <person name="Finy P."/>
            <person name="Geml J."/>
            <person name="Haridas S."/>
            <person name="Hughes K."/>
            <person name="Justo A."/>
            <person name="Karasinski D."/>
            <person name="Kautmanova I."/>
            <person name="Kiss B."/>
            <person name="Kocsube S."/>
            <person name="Kotiranta H."/>
            <person name="LaButti K.M."/>
            <person name="Lechner B.E."/>
            <person name="Liimatainen K."/>
            <person name="Lipzen A."/>
            <person name="Lukacs Z."/>
            <person name="Mihaltcheva S."/>
            <person name="Morgado L.N."/>
            <person name="Niskanen T."/>
            <person name="Noordeloos M.E."/>
            <person name="Ohm R.A."/>
            <person name="Ortiz-Santana B."/>
            <person name="Ovrebo C."/>
            <person name="Racz N."/>
            <person name="Riley R."/>
            <person name="Savchenko A."/>
            <person name="Shiryaev A."/>
            <person name="Soop K."/>
            <person name="Spirin V."/>
            <person name="Szebenyi C."/>
            <person name="Tomsovsky M."/>
            <person name="Tulloss R.E."/>
            <person name="Uehling J."/>
            <person name="Grigoriev I.V."/>
            <person name="Vagvolgyi C."/>
            <person name="Papp T."/>
            <person name="Martin F.M."/>
            <person name="Miettinen O."/>
            <person name="Hibbett D.S."/>
            <person name="Nagy L.G."/>
        </authorList>
    </citation>
    <scope>NUCLEOTIDE SEQUENCE [LARGE SCALE GENOMIC DNA]</scope>
    <source>
        <strain evidence="4 5">FP101781</strain>
    </source>
</reference>
<feature type="domain" description="NACHT" evidence="3">
    <location>
        <begin position="83"/>
        <end position="251"/>
    </location>
</feature>
<evidence type="ECO:0000313" key="4">
    <source>
        <dbReference type="EMBL" id="TEB31319.1"/>
    </source>
</evidence>
<name>A0A4Y7TCP5_COPMI</name>
<dbReference type="InterPro" id="IPR056884">
    <property type="entry name" value="NPHP3-like_N"/>
</dbReference>
<feature type="compositionally biased region" description="Polar residues" evidence="2">
    <location>
        <begin position="928"/>
        <end position="952"/>
    </location>
</feature>
<feature type="compositionally biased region" description="Low complexity" evidence="2">
    <location>
        <begin position="709"/>
        <end position="720"/>
    </location>
</feature>
<protein>
    <recommendedName>
        <fullName evidence="3">NACHT domain-containing protein</fullName>
    </recommendedName>
</protein>
<dbReference type="PANTHER" id="PTHR10039:SF14">
    <property type="entry name" value="NACHT DOMAIN-CONTAINING PROTEIN"/>
    <property type="match status" value="1"/>
</dbReference>
<feature type="compositionally biased region" description="Low complexity" evidence="2">
    <location>
        <begin position="729"/>
        <end position="741"/>
    </location>
</feature>
<keyword evidence="5" id="KW-1185">Reference proteome</keyword>
<feature type="region of interest" description="Disordered" evidence="2">
    <location>
        <begin position="753"/>
        <end position="952"/>
    </location>
</feature>
<feature type="compositionally biased region" description="Basic residues" evidence="2">
    <location>
        <begin position="692"/>
        <end position="708"/>
    </location>
</feature>
<proteinExistence type="predicted"/>
<feature type="compositionally biased region" description="Polar residues" evidence="2">
    <location>
        <begin position="862"/>
        <end position="882"/>
    </location>
</feature>
<dbReference type="InterPro" id="IPR027417">
    <property type="entry name" value="P-loop_NTPase"/>
</dbReference>
<feature type="region of interest" description="Disordered" evidence="2">
    <location>
        <begin position="631"/>
        <end position="741"/>
    </location>
</feature>
<dbReference type="PROSITE" id="PS50837">
    <property type="entry name" value="NACHT"/>
    <property type="match status" value="1"/>
</dbReference>
<feature type="compositionally biased region" description="Basic residues" evidence="2">
    <location>
        <begin position="761"/>
        <end position="770"/>
    </location>
</feature>
<evidence type="ECO:0000256" key="1">
    <source>
        <dbReference type="ARBA" id="ARBA00022737"/>
    </source>
</evidence>
<dbReference type="AlphaFoldDB" id="A0A4Y7TCP5"/>
<evidence type="ECO:0000256" key="2">
    <source>
        <dbReference type="SAM" id="MobiDB-lite"/>
    </source>
</evidence>
<dbReference type="SUPFAM" id="SSF52540">
    <property type="entry name" value="P-loop containing nucleoside triphosphate hydrolases"/>
    <property type="match status" value="1"/>
</dbReference>
<dbReference type="Gene3D" id="3.40.50.300">
    <property type="entry name" value="P-loop containing nucleotide triphosphate hydrolases"/>
    <property type="match status" value="1"/>
</dbReference>
<dbReference type="Pfam" id="PF24883">
    <property type="entry name" value="NPHP3_N"/>
    <property type="match status" value="1"/>
</dbReference>
<organism evidence="4 5">
    <name type="scientific">Coprinellus micaceus</name>
    <name type="common">Glistening ink-cap mushroom</name>
    <name type="synonym">Coprinus micaceus</name>
    <dbReference type="NCBI Taxonomy" id="71717"/>
    <lineage>
        <taxon>Eukaryota</taxon>
        <taxon>Fungi</taxon>
        <taxon>Dikarya</taxon>
        <taxon>Basidiomycota</taxon>
        <taxon>Agaricomycotina</taxon>
        <taxon>Agaricomycetes</taxon>
        <taxon>Agaricomycetidae</taxon>
        <taxon>Agaricales</taxon>
        <taxon>Agaricineae</taxon>
        <taxon>Psathyrellaceae</taxon>
        <taxon>Coprinellus</taxon>
    </lineage>
</organism>
<comment type="caution">
    <text evidence="4">The sequence shown here is derived from an EMBL/GenBank/DDBJ whole genome shotgun (WGS) entry which is preliminary data.</text>
</comment>
<accession>A0A4Y7TCP5</accession>
<evidence type="ECO:0000313" key="5">
    <source>
        <dbReference type="Proteomes" id="UP000298030"/>
    </source>
</evidence>
<dbReference type="InterPro" id="IPR007111">
    <property type="entry name" value="NACHT_NTPase"/>
</dbReference>
<gene>
    <name evidence="4" type="ORF">FA13DRAFT_1688030</name>
</gene>
<keyword evidence="1" id="KW-0677">Repeat</keyword>
<dbReference type="EMBL" id="QPFP01000019">
    <property type="protein sequence ID" value="TEB31319.1"/>
    <property type="molecule type" value="Genomic_DNA"/>
</dbReference>
<dbReference type="Proteomes" id="UP000298030">
    <property type="component" value="Unassembled WGS sequence"/>
</dbReference>
<evidence type="ECO:0000259" key="3">
    <source>
        <dbReference type="PROSITE" id="PS50837"/>
    </source>
</evidence>